<accession>A0AAE0XXM6</accession>
<keyword evidence="2" id="KW-1185">Reference proteome</keyword>
<dbReference type="Proteomes" id="UP001283361">
    <property type="component" value="Unassembled WGS sequence"/>
</dbReference>
<evidence type="ECO:0000313" key="2">
    <source>
        <dbReference type="Proteomes" id="UP001283361"/>
    </source>
</evidence>
<organism evidence="1 2">
    <name type="scientific">Elysia crispata</name>
    <name type="common">lettuce slug</name>
    <dbReference type="NCBI Taxonomy" id="231223"/>
    <lineage>
        <taxon>Eukaryota</taxon>
        <taxon>Metazoa</taxon>
        <taxon>Spiralia</taxon>
        <taxon>Lophotrochozoa</taxon>
        <taxon>Mollusca</taxon>
        <taxon>Gastropoda</taxon>
        <taxon>Heterobranchia</taxon>
        <taxon>Euthyneura</taxon>
        <taxon>Panpulmonata</taxon>
        <taxon>Sacoglossa</taxon>
        <taxon>Placobranchoidea</taxon>
        <taxon>Plakobranchidae</taxon>
        <taxon>Elysia</taxon>
    </lineage>
</organism>
<protein>
    <submittedName>
        <fullName evidence="1">Uncharacterized protein</fullName>
    </submittedName>
</protein>
<name>A0AAE0XXM6_9GAST</name>
<evidence type="ECO:0000313" key="1">
    <source>
        <dbReference type="EMBL" id="KAK3721634.1"/>
    </source>
</evidence>
<dbReference type="AlphaFoldDB" id="A0AAE0XXM6"/>
<comment type="caution">
    <text evidence="1">The sequence shown here is derived from an EMBL/GenBank/DDBJ whole genome shotgun (WGS) entry which is preliminary data.</text>
</comment>
<dbReference type="EMBL" id="JAWDGP010007392">
    <property type="protein sequence ID" value="KAK3721634.1"/>
    <property type="molecule type" value="Genomic_DNA"/>
</dbReference>
<gene>
    <name evidence="1" type="ORF">RRG08_044715</name>
</gene>
<proteinExistence type="predicted"/>
<reference evidence="1" key="1">
    <citation type="journal article" date="2023" name="G3 (Bethesda)">
        <title>A reference genome for the long-term kleptoplast-retaining sea slug Elysia crispata morphotype clarki.</title>
        <authorList>
            <person name="Eastman K.E."/>
            <person name="Pendleton A.L."/>
            <person name="Shaikh M.A."/>
            <person name="Suttiyut T."/>
            <person name="Ogas R."/>
            <person name="Tomko P."/>
            <person name="Gavelis G."/>
            <person name="Widhalm J.R."/>
            <person name="Wisecaver J.H."/>
        </authorList>
    </citation>
    <scope>NUCLEOTIDE SEQUENCE</scope>
    <source>
        <strain evidence="1">ECLA1</strain>
    </source>
</reference>
<sequence>MRSTIFDESFIARQIKLRFSNTAWIYTAGDGTRRGTIKSQSIARCIINRMKARGRELTAERELNRLCVLTCVSVEEAQDTEVVVQAHALQLDGPVRRPHGQGPVDTHGARAPGGDNCESWYSSLTLRRNAQNTTAVAPPDPLDLGMNRPSTVSWKDYMYALTTHLRRGPKAAKIIDFAKEHNNKSLIRGARLACTVARDTPLHTDCTGSKRRQHTASQHRLDARFDQAKTARPYCSQPITAQNSSASLLPLLTRTSKQVTSQVSVSCHQHVNQLFYLLGQTSASRKGRLTLALASRSSHYNRVEIQQDFSRVQHIR</sequence>